<evidence type="ECO:0000259" key="1">
    <source>
        <dbReference type="Pfam" id="PF09359"/>
    </source>
</evidence>
<dbReference type="EMBL" id="FPIW01000072">
    <property type="protein sequence ID" value="SFW70393.1"/>
    <property type="molecule type" value="Genomic_DNA"/>
</dbReference>
<dbReference type="AlphaFoldDB" id="A0AA94HUU9"/>
<reference evidence="3" key="1">
    <citation type="submission" date="2016-11" db="EMBL/GenBank/DDBJ databases">
        <authorList>
            <person name="Jaros S."/>
            <person name="Januszkiewicz K."/>
            <person name="Wedrychowicz H."/>
        </authorList>
    </citation>
    <scope>NUCLEOTIDE SEQUENCE [LARGE SCALE GENOMIC DNA]</scope>
    <source>
        <strain evidence="3">DSM 7057</strain>
    </source>
</reference>
<organism evidence="2 3">
    <name type="scientific">Desulfovibrio desulfuricans</name>
    <dbReference type="NCBI Taxonomy" id="876"/>
    <lineage>
        <taxon>Bacteria</taxon>
        <taxon>Pseudomonadati</taxon>
        <taxon>Thermodesulfobacteriota</taxon>
        <taxon>Desulfovibrionia</taxon>
        <taxon>Desulfovibrionales</taxon>
        <taxon>Desulfovibrionaceae</taxon>
        <taxon>Desulfovibrio</taxon>
    </lineage>
</organism>
<dbReference type="InterPro" id="IPR018966">
    <property type="entry name" value="VTC_domain"/>
</dbReference>
<accession>A0AA94HUU9</accession>
<dbReference type="CDD" id="cd07750">
    <property type="entry name" value="PolyPPase_VTC_like"/>
    <property type="match status" value="1"/>
</dbReference>
<sequence length="234" mass="26845">MIFHGVATMQEKQFRYERKYYLSPDNAAVLRHRVSCLLQRDKHSNGSYLISSLYFDDIYDTALHEKQSGVFTRDKWRMRWYNNRLDPVHLERKHKEGELGLKLHAKVSEDQYHRLSAGDMSVAAAQTGEVWEAFYRLHCTNCLRPVATVIYEREAFSYAPGNVRITFDSGLRASMPGSAVSIPICTDGLTILELKYDSFLPAVVEGLLSGMQFTQLSLSKYVMARHTLMNFGFA</sequence>
<name>A0AA94HUU9_DESDE</name>
<proteinExistence type="predicted"/>
<feature type="domain" description="VTC" evidence="1">
    <location>
        <begin position="14"/>
        <end position="228"/>
    </location>
</feature>
<dbReference type="Gene3D" id="3.20.100.30">
    <property type="entry name" value="VTC, catalytic tunnel domain"/>
    <property type="match status" value="1"/>
</dbReference>
<comment type="caution">
    <text evidence="2">The sequence shown here is derived from an EMBL/GenBank/DDBJ whole genome shotgun (WGS) entry which is preliminary data.</text>
</comment>
<protein>
    <submittedName>
        <fullName evidence="2">VTC domain-containing protein</fullName>
    </submittedName>
</protein>
<evidence type="ECO:0000313" key="2">
    <source>
        <dbReference type="EMBL" id="SFW70393.1"/>
    </source>
</evidence>
<dbReference type="InterPro" id="IPR042267">
    <property type="entry name" value="VTC_sf"/>
</dbReference>
<evidence type="ECO:0000313" key="3">
    <source>
        <dbReference type="Proteomes" id="UP000182680"/>
    </source>
</evidence>
<gene>
    <name evidence="2" type="ORF">SAMN02910291_02604</name>
</gene>
<dbReference type="GO" id="GO:0006799">
    <property type="term" value="P:polyphosphate biosynthetic process"/>
    <property type="evidence" value="ECO:0007669"/>
    <property type="project" value="UniProtKB-ARBA"/>
</dbReference>
<dbReference type="Pfam" id="PF09359">
    <property type="entry name" value="VTC"/>
    <property type="match status" value="1"/>
</dbReference>
<dbReference type="Proteomes" id="UP000182680">
    <property type="component" value="Unassembled WGS sequence"/>
</dbReference>